<reference evidence="1 2" key="1">
    <citation type="submission" date="2016-10" db="EMBL/GenBank/DDBJ databases">
        <authorList>
            <person name="de Groot N.N."/>
        </authorList>
    </citation>
    <scope>NUCLEOTIDE SEQUENCE [LARGE SCALE GENOMIC DNA]</scope>
    <source>
        <strain evidence="1 2">KH2T6</strain>
    </source>
</reference>
<dbReference type="EMBL" id="FOAT01000003">
    <property type="protein sequence ID" value="SEK54432.1"/>
    <property type="molecule type" value="Genomic_DNA"/>
</dbReference>
<evidence type="ECO:0000313" key="1">
    <source>
        <dbReference type="EMBL" id="SEK54432.1"/>
    </source>
</evidence>
<evidence type="ECO:0000313" key="2">
    <source>
        <dbReference type="Proteomes" id="UP000186015"/>
    </source>
</evidence>
<dbReference type="OrthoDB" id="9810012at2"/>
<name>A0A1H7HXV7_RUMAL</name>
<proteinExistence type="predicted"/>
<protein>
    <recommendedName>
        <fullName evidence="3">Zinc dependent phospholipase C</fullName>
    </recommendedName>
</protein>
<dbReference type="Proteomes" id="UP000186015">
    <property type="component" value="Unassembled WGS sequence"/>
</dbReference>
<sequence>MPSSPVHLLLAYRMADSLNVKNKADFLVGAIAPDCVNYGQEQASEEVRYTAHIRDKDYDVWKAKLKAFAADNAEKFAENKDFLRGYLFHCWSDIAWDEAVQPKIFEFLGTLGYGYDDMTKQKWQELYRFNSLAVKSGEYAECTKLVKQGTPVDIAGCSAELITKYAAYVADDYRDKIFDEKPLFLSDAHIAATVQQMNEAGYSDELRKI</sequence>
<dbReference type="RefSeq" id="WP_074830507.1">
    <property type="nucleotide sequence ID" value="NZ_FOAT01000003.1"/>
</dbReference>
<organism evidence="1 2">
    <name type="scientific">Ruminococcus albus</name>
    <dbReference type="NCBI Taxonomy" id="1264"/>
    <lineage>
        <taxon>Bacteria</taxon>
        <taxon>Bacillati</taxon>
        <taxon>Bacillota</taxon>
        <taxon>Clostridia</taxon>
        <taxon>Eubacteriales</taxon>
        <taxon>Oscillospiraceae</taxon>
        <taxon>Ruminococcus</taxon>
    </lineage>
</organism>
<accession>A0A1H7HXV7</accession>
<gene>
    <name evidence="1" type="ORF">SAMN05216469_103122</name>
</gene>
<dbReference type="AlphaFoldDB" id="A0A1H7HXV7"/>
<evidence type="ECO:0008006" key="3">
    <source>
        <dbReference type="Google" id="ProtNLM"/>
    </source>
</evidence>